<organism evidence="4 5">
    <name type="scientific">Kytococcus sedentarius (strain ATCC 14392 / DSM 20547 / JCM 11482 / CCUG 33030 / NBRC 15357 / NCTC 11040 / CCM 314 / 541)</name>
    <name type="common">Micrococcus sedentarius</name>
    <dbReference type="NCBI Taxonomy" id="478801"/>
    <lineage>
        <taxon>Bacteria</taxon>
        <taxon>Bacillati</taxon>
        <taxon>Actinomycetota</taxon>
        <taxon>Actinomycetes</taxon>
        <taxon>Micrococcales</taxon>
        <taxon>Kytococcaceae</taxon>
        <taxon>Kytococcus</taxon>
    </lineage>
</organism>
<dbReference type="eggNOG" id="COG0216">
    <property type="taxonomic scope" value="Bacteria"/>
</dbReference>
<dbReference type="STRING" id="478801.Ksed_14580"/>
<dbReference type="GO" id="GO:0004045">
    <property type="term" value="F:peptidyl-tRNA hydrolase activity"/>
    <property type="evidence" value="ECO:0007669"/>
    <property type="project" value="TreeGrafter"/>
</dbReference>
<proteinExistence type="inferred from homology"/>
<feature type="region of interest" description="Disordered" evidence="2">
    <location>
        <begin position="107"/>
        <end position="149"/>
    </location>
</feature>
<feature type="compositionally biased region" description="Polar residues" evidence="2">
    <location>
        <begin position="138"/>
        <end position="149"/>
    </location>
</feature>
<evidence type="ECO:0000256" key="1">
    <source>
        <dbReference type="ARBA" id="ARBA00010835"/>
    </source>
</evidence>
<dbReference type="PANTHER" id="PTHR47814">
    <property type="entry name" value="PEPTIDYL-TRNA HYDROLASE ARFB"/>
    <property type="match status" value="1"/>
</dbReference>
<dbReference type="Gene3D" id="3.30.160.20">
    <property type="match status" value="1"/>
</dbReference>
<sequence length="149" mass="16027">MDPTDDLRVPPGPGAPGGLVVPAAELTERFSRASGSGGQGVNTTDSRVQLSLDLTSTTALSPAQRDRALKALATRLAGGVLTLDAAEYRSQRRNRAAARERLAALLRDAVTPPVPRRATRPTRGSQRRRLEAKRQRAQTKAQRSRPSPE</sequence>
<evidence type="ECO:0000313" key="5">
    <source>
        <dbReference type="Proteomes" id="UP000006666"/>
    </source>
</evidence>
<dbReference type="Pfam" id="PF00472">
    <property type="entry name" value="RF-1"/>
    <property type="match status" value="1"/>
</dbReference>
<protein>
    <submittedName>
        <fullName evidence="4">Protein chain release factor B</fullName>
    </submittedName>
</protein>
<evidence type="ECO:0000313" key="4">
    <source>
        <dbReference type="EMBL" id="ACV06483.1"/>
    </source>
</evidence>
<keyword evidence="5" id="KW-1185">Reference proteome</keyword>
<name>C7NHX6_KYTSD</name>
<dbReference type="NCBIfam" id="NF006718">
    <property type="entry name" value="PRK09256.1"/>
    <property type="match status" value="1"/>
</dbReference>
<evidence type="ECO:0000256" key="2">
    <source>
        <dbReference type="SAM" id="MobiDB-lite"/>
    </source>
</evidence>
<reference evidence="4 5" key="1">
    <citation type="journal article" date="2009" name="Stand. Genomic Sci.">
        <title>Complete genome sequence of Kytococcus sedentarius type strain (541).</title>
        <authorList>
            <person name="Sims D."/>
            <person name="Brettin T."/>
            <person name="Detter J.C."/>
            <person name="Han C."/>
            <person name="Lapidus A."/>
            <person name="Copeland A."/>
            <person name="Glavina Del Rio T."/>
            <person name="Nolan M."/>
            <person name="Chen F."/>
            <person name="Lucas S."/>
            <person name="Tice H."/>
            <person name="Cheng J.F."/>
            <person name="Bruce D."/>
            <person name="Goodwin L."/>
            <person name="Pitluck S."/>
            <person name="Ovchinnikova G."/>
            <person name="Pati A."/>
            <person name="Ivanova N."/>
            <person name="Mavrommatis K."/>
            <person name="Chen A."/>
            <person name="Palaniappan K."/>
            <person name="D'haeseleer P."/>
            <person name="Chain P."/>
            <person name="Bristow J."/>
            <person name="Eisen J.A."/>
            <person name="Markowitz V."/>
            <person name="Hugenholtz P."/>
            <person name="Schneider S."/>
            <person name="Goker M."/>
            <person name="Pukall R."/>
            <person name="Kyrpides N.C."/>
            <person name="Klenk H.P."/>
        </authorList>
    </citation>
    <scope>NUCLEOTIDE SEQUENCE [LARGE SCALE GENOMIC DNA]</scope>
    <source>
        <strain evidence="5">ATCC 14392 / DSM 20547 / JCM 11482 / CCUG 33030 / NBRC 15357 / NCTC 11040 / CCM 314 / 541</strain>
    </source>
</reference>
<dbReference type="KEGG" id="kse:Ksed_14580"/>
<dbReference type="HOGENOM" id="CLU_089470_3_1_11"/>
<feature type="compositionally biased region" description="Basic residues" evidence="2">
    <location>
        <begin position="117"/>
        <end position="127"/>
    </location>
</feature>
<dbReference type="EMBL" id="CP001686">
    <property type="protein sequence ID" value="ACV06483.1"/>
    <property type="molecule type" value="Genomic_DNA"/>
</dbReference>
<dbReference type="AlphaFoldDB" id="C7NHX6"/>
<dbReference type="InterPro" id="IPR000352">
    <property type="entry name" value="Pep_chain_release_fac_I"/>
</dbReference>
<dbReference type="GO" id="GO:0003747">
    <property type="term" value="F:translation release factor activity"/>
    <property type="evidence" value="ECO:0007669"/>
    <property type="project" value="InterPro"/>
</dbReference>
<gene>
    <name evidence="4" type="ordered locus">Ksed_14580</name>
</gene>
<accession>C7NHX6</accession>
<dbReference type="PANTHER" id="PTHR47814:SF1">
    <property type="entry name" value="PEPTIDYL-TRNA HYDROLASE ARFB"/>
    <property type="match status" value="1"/>
</dbReference>
<dbReference type="GO" id="GO:0072344">
    <property type="term" value="P:rescue of stalled ribosome"/>
    <property type="evidence" value="ECO:0007669"/>
    <property type="project" value="TreeGrafter"/>
</dbReference>
<feature type="domain" description="Prokaryotic-type class I peptide chain release factors" evidence="3">
    <location>
        <begin position="21"/>
        <end position="143"/>
    </location>
</feature>
<dbReference type="InterPro" id="IPR045853">
    <property type="entry name" value="Pep_chain_release_fac_I_sf"/>
</dbReference>
<dbReference type="SUPFAM" id="SSF75620">
    <property type="entry name" value="Release factor"/>
    <property type="match status" value="1"/>
</dbReference>
<dbReference type="Proteomes" id="UP000006666">
    <property type="component" value="Chromosome"/>
</dbReference>
<dbReference type="GO" id="GO:0043022">
    <property type="term" value="F:ribosome binding"/>
    <property type="evidence" value="ECO:0007669"/>
    <property type="project" value="TreeGrafter"/>
</dbReference>
<evidence type="ECO:0000259" key="3">
    <source>
        <dbReference type="Pfam" id="PF00472"/>
    </source>
</evidence>
<comment type="similarity">
    <text evidence="1">Belongs to the prokaryotic/mitochondrial release factor family.</text>
</comment>